<organism evidence="2 3">
    <name type="scientific">Campylobacter coli 80352</name>
    <dbReference type="NCBI Taxonomy" id="887288"/>
    <lineage>
        <taxon>Bacteria</taxon>
        <taxon>Pseudomonadati</taxon>
        <taxon>Campylobacterota</taxon>
        <taxon>Epsilonproteobacteria</taxon>
        <taxon>Campylobacterales</taxon>
        <taxon>Campylobacteraceae</taxon>
        <taxon>Campylobacter</taxon>
    </lineage>
</organism>
<accession>A0ABP2NUK2</accession>
<evidence type="ECO:0000313" key="3">
    <source>
        <dbReference type="Proteomes" id="UP000005511"/>
    </source>
</evidence>
<protein>
    <recommendedName>
        <fullName evidence="4">Small hydrophobic protein</fullName>
    </recommendedName>
</protein>
<evidence type="ECO:0000313" key="2">
    <source>
        <dbReference type="EMBL" id="EIA66204.1"/>
    </source>
</evidence>
<sequence>MTALDIFQIIFIFVVVLIGFVGMIWVISKDKSNR</sequence>
<feature type="transmembrane region" description="Helical" evidence="1">
    <location>
        <begin position="6"/>
        <end position="27"/>
    </location>
</feature>
<comment type="caution">
    <text evidence="2">The sequence shown here is derived from an EMBL/GenBank/DDBJ whole genome shotgun (WGS) entry which is preliminary data.</text>
</comment>
<keyword evidence="1" id="KW-0472">Membrane</keyword>
<gene>
    <name evidence="2" type="ORF">cco14_01179</name>
</gene>
<dbReference type="Proteomes" id="UP000005511">
    <property type="component" value="Unassembled WGS sequence"/>
</dbReference>
<evidence type="ECO:0008006" key="4">
    <source>
        <dbReference type="Google" id="ProtNLM"/>
    </source>
</evidence>
<evidence type="ECO:0000256" key="1">
    <source>
        <dbReference type="SAM" id="Phobius"/>
    </source>
</evidence>
<name>A0ABP2NUK2_CAMCO</name>
<keyword evidence="1" id="KW-1133">Transmembrane helix</keyword>
<proteinExistence type="predicted"/>
<dbReference type="EMBL" id="AIMT01000008">
    <property type="protein sequence ID" value="EIA66204.1"/>
    <property type="molecule type" value="Genomic_DNA"/>
</dbReference>
<keyword evidence="3" id="KW-1185">Reference proteome</keyword>
<reference evidence="2 3" key="1">
    <citation type="submission" date="2010-09" db="EMBL/GenBank/DDBJ databases">
        <authorList>
            <person name="Richards V."/>
            <person name="Lefebure T."/>
            <person name="Suzuki H."/>
            <person name="Pavinski Bitar P."/>
            <person name="Stanhope M."/>
        </authorList>
    </citation>
    <scope>NUCLEOTIDE SEQUENCE [LARGE SCALE GENOMIC DNA]</scope>
    <source>
        <strain evidence="2 3">80352</strain>
    </source>
</reference>
<keyword evidence="1" id="KW-0812">Transmembrane</keyword>